<keyword evidence="3" id="KW-0238">DNA-binding</keyword>
<dbReference type="InterPro" id="IPR013325">
    <property type="entry name" value="RNA_pol_sigma_r2"/>
</dbReference>
<dbReference type="Proteomes" id="UP000095658">
    <property type="component" value="Unassembled WGS sequence"/>
</dbReference>
<dbReference type="Pfam" id="PF04539">
    <property type="entry name" value="Sigma70_r3"/>
    <property type="match status" value="1"/>
</dbReference>
<comment type="caution">
    <text evidence="6">The sequence shown here is derived from an EMBL/GenBank/DDBJ whole genome shotgun (WGS) entry which is preliminary data.</text>
</comment>
<dbReference type="PANTHER" id="PTHR30385:SF4">
    <property type="entry name" value="RNA POLYMERASE SIGMA-E FACTOR"/>
    <property type="match status" value="1"/>
</dbReference>
<dbReference type="Gene3D" id="1.20.120.1810">
    <property type="match status" value="1"/>
</dbReference>
<accession>A0A1E7DN11</accession>
<dbReference type="Pfam" id="PF04545">
    <property type="entry name" value="Sigma70_r4"/>
    <property type="match status" value="1"/>
</dbReference>
<keyword evidence="7" id="KW-1185">Reference proteome</keyword>
<dbReference type="InterPro" id="IPR007630">
    <property type="entry name" value="RNA_pol_sigma70_r4"/>
</dbReference>
<dbReference type="OrthoDB" id="9809557at2"/>
<protein>
    <submittedName>
        <fullName evidence="6">RNA polymerase sigma-F factor</fullName>
    </submittedName>
</protein>
<dbReference type="InterPro" id="IPR007624">
    <property type="entry name" value="RNA_pol_sigma70_r3"/>
</dbReference>
<dbReference type="InterPro" id="IPR007627">
    <property type="entry name" value="RNA_pol_sigma70_r2"/>
</dbReference>
<dbReference type="NCBIfam" id="TIGR02937">
    <property type="entry name" value="sigma70-ECF"/>
    <property type="match status" value="1"/>
</dbReference>
<dbReference type="InterPro" id="IPR013324">
    <property type="entry name" value="RNA_pol_sigma_r3/r4-like"/>
</dbReference>
<evidence type="ECO:0000256" key="2">
    <source>
        <dbReference type="ARBA" id="ARBA00023082"/>
    </source>
</evidence>
<dbReference type="AlphaFoldDB" id="A0A1E7DN11"/>
<evidence type="ECO:0000313" key="6">
    <source>
        <dbReference type="EMBL" id="OES44444.1"/>
    </source>
</evidence>
<evidence type="ECO:0000259" key="5">
    <source>
        <dbReference type="PROSITE" id="PS00716"/>
    </source>
</evidence>
<feature type="domain" description="RNA polymerase sigma-70" evidence="5">
    <location>
        <begin position="212"/>
        <end position="238"/>
    </location>
</feature>
<dbReference type="NCBIfam" id="NF004052">
    <property type="entry name" value="PRK05572.1"/>
    <property type="match status" value="1"/>
</dbReference>
<name>A0A1E7DN11_9BACI</name>
<dbReference type="PANTHER" id="PTHR30385">
    <property type="entry name" value="SIGMA FACTOR F FLAGELLAR"/>
    <property type="match status" value="1"/>
</dbReference>
<sequence length="245" mass="28201">MKQAVQLSDGEVRGLIKKSQAGDVEARNKLVEWNTRLVWSVVHRFLNRGYESEDLFQIGCIGLIKCIDKFDLSYNVKFSTYAVPMIIGEIQRFLRDDGEVKVSRRLKETAGKMRREREAFTAQFGRPPTVQEIAGKLDISMEEALMAQESSRRPASIHETVYENEGEPITLLDQLAAPEEEWFESLVVKEAIEKLSERDQLIVFLRFFKDCTQAETANRLGISQVQVSRLEKQIIKSLREDMNKK</sequence>
<dbReference type="InterPro" id="IPR014322">
    <property type="entry name" value="RNA_pol_sigma-B/F/G"/>
</dbReference>
<dbReference type="STRING" id="1714016.BA724_09200"/>
<dbReference type="Gene3D" id="1.10.10.10">
    <property type="entry name" value="Winged helix-like DNA-binding domain superfamily/Winged helix DNA-binding domain"/>
    <property type="match status" value="2"/>
</dbReference>
<dbReference type="PRINTS" id="PR00046">
    <property type="entry name" value="SIGMA70FCT"/>
</dbReference>
<dbReference type="NCBIfam" id="TIGR02885">
    <property type="entry name" value="spore_sigF"/>
    <property type="match status" value="1"/>
</dbReference>
<dbReference type="PROSITE" id="PS00716">
    <property type="entry name" value="SIGMA70_2"/>
    <property type="match status" value="1"/>
</dbReference>
<evidence type="ECO:0000313" key="7">
    <source>
        <dbReference type="Proteomes" id="UP000095658"/>
    </source>
</evidence>
<dbReference type="InterPro" id="IPR000943">
    <property type="entry name" value="RNA_pol_sigma70"/>
</dbReference>
<dbReference type="GO" id="GO:0003677">
    <property type="term" value="F:DNA binding"/>
    <property type="evidence" value="ECO:0007669"/>
    <property type="project" value="UniProtKB-KW"/>
</dbReference>
<dbReference type="EMBL" id="MAMP01000022">
    <property type="protein sequence ID" value="OES44444.1"/>
    <property type="molecule type" value="Genomic_DNA"/>
</dbReference>
<evidence type="ECO:0000256" key="3">
    <source>
        <dbReference type="ARBA" id="ARBA00023125"/>
    </source>
</evidence>
<organism evidence="6 7">
    <name type="scientific">Domibacillus iocasae</name>
    <dbReference type="NCBI Taxonomy" id="1714016"/>
    <lineage>
        <taxon>Bacteria</taxon>
        <taxon>Bacillati</taxon>
        <taxon>Bacillota</taxon>
        <taxon>Bacilli</taxon>
        <taxon>Bacillales</taxon>
        <taxon>Bacillaceae</taxon>
        <taxon>Domibacillus</taxon>
    </lineage>
</organism>
<dbReference type="Pfam" id="PF04542">
    <property type="entry name" value="Sigma70_r2"/>
    <property type="match status" value="1"/>
</dbReference>
<keyword evidence="4" id="KW-0804">Transcription</keyword>
<proteinExistence type="predicted"/>
<evidence type="ECO:0000256" key="4">
    <source>
        <dbReference type="ARBA" id="ARBA00023163"/>
    </source>
</evidence>
<keyword evidence="2" id="KW-0731">Sigma factor</keyword>
<dbReference type="InterPro" id="IPR014236">
    <property type="entry name" value="RNA_pol_sigma-F"/>
</dbReference>
<gene>
    <name evidence="6" type="ORF">BA724_09200</name>
</gene>
<dbReference type="PIRSF" id="PIRSF000770">
    <property type="entry name" value="RNA_pol_sigma-SigE/K"/>
    <property type="match status" value="1"/>
</dbReference>
<dbReference type="GO" id="GO:0006352">
    <property type="term" value="P:DNA-templated transcription initiation"/>
    <property type="evidence" value="ECO:0007669"/>
    <property type="project" value="InterPro"/>
</dbReference>
<keyword evidence="1" id="KW-0805">Transcription regulation</keyword>
<dbReference type="NCBIfam" id="TIGR02980">
    <property type="entry name" value="SigBFG"/>
    <property type="match status" value="1"/>
</dbReference>
<dbReference type="InterPro" id="IPR014284">
    <property type="entry name" value="RNA_pol_sigma-70_dom"/>
</dbReference>
<dbReference type="CDD" id="cd06171">
    <property type="entry name" value="Sigma70_r4"/>
    <property type="match status" value="1"/>
</dbReference>
<dbReference type="GO" id="GO:0016987">
    <property type="term" value="F:sigma factor activity"/>
    <property type="evidence" value="ECO:0007669"/>
    <property type="project" value="UniProtKB-KW"/>
</dbReference>
<dbReference type="InterPro" id="IPR036388">
    <property type="entry name" value="WH-like_DNA-bd_sf"/>
</dbReference>
<dbReference type="RefSeq" id="WP_069939039.1">
    <property type="nucleotide sequence ID" value="NZ_MAMP01000022.1"/>
</dbReference>
<dbReference type="SUPFAM" id="SSF88946">
    <property type="entry name" value="Sigma2 domain of RNA polymerase sigma factors"/>
    <property type="match status" value="1"/>
</dbReference>
<dbReference type="SUPFAM" id="SSF88659">
    <property type="entry name" value="Sigma3 and sigma4 domains of RNA polymerase sigma factors"/>
    <property type="match status" value="2"/>
</dbReference>
<reference evidence="6 7" key="1">
    <citation type="submission" date="2016-06" db="EMBL/GenBank/DDBJ databases">
        <title>Domibacillus iocasae genome sequencing.</title>
        <authorList>
            <person name="Verma A."/>
            <person name="Pal Y."/>
            <person name="Ojha A.K."/>
            <person name="Krishnamurthi S."/>
        </authorList>
    </citation>
    <scope>NUCLEOTIDE SEQUENCE [LARGE SCALE GENOMIC DNA]</scope>
    <source>
        <strain evidence="6 7">DSM 29979</strain>
    </source>
</reference>
<evidence type="ECO:0000256" key="1">
    <source>
        <dbReference type="ARBA" id="ARBA00023015"/>
    </source>
</evidence>